<dbReference type="AlphaFoldDB" id="A0A0D7KA65"/>
<evidence type="ECO:0000313" key="2">
    <source>
        <dbReference type="EMBL" id="KJA10884.1"/>
    </source>
</evidence>
<evidence type="ECO:0000313" key="3">
    <source>
        <dbReference type="Proteomes" id="UP000032566"/>
    </source>
</evidence>
<gene>
    <name evidence="2" type="ORF">RP29_08555</name>
</gene>
<name>A0A0D7KA65_9BURK</name>
<reference evidence="2 3" key="1">
    <citation type="submission" date="2014-12" db="EMBL/GenBank/DDBJ databases">
        <title>Isolation of bacteria from lake water.</title>
        <authorList>
            <person name="Sheng K.-Y."/>
            <person name="Chin P.-S."/>
            <person name="Chan K.-G."/>
            <person name="Tan G.S."/>
        </authorList>
    </citation>
    <scope>NUCLEOTIDE SEQUENCE [LARGE SCALE GENOMIC DNA]</scope>
    <source>
        <strain evidence="2 3">KY4</strain>
    </source>
</reference>
<dbReference type="InterPro" id="IPR023353">
    <property type="entry name" value="LemA-like_dom_sf"/>
</dbReference>
<evidence type="ECO:0008006" key="4">
    <source>
        <dbReference type="Google" id="ProtNLM"/>
    </source>
</evidence>
<organism evidence="2 3">
    <name type="scientific">Acidovorax temperans</name>
    <dbReference type="NCBI Taxonomy" id="80878"/>
    <lineage>
        <taxon>Bacteria</taxon>
        <taxon>Pseudomonadati</taxon>
        <taxon>Pseudomonadota</taxon>
        <taxon>Betaproteobacteria</taxon>
        <taxon>Burkholderiales</taxon>
        <taxon>Comamonadaceae</taxon>
        <taxon>Acidovorax</taxon>
    </lineage>
</organism>
<dbReference type="EMBL" id="JXYQ01000023">
    <property type="protein sequence ID" value="KJA10884.1"/>
    <property type="molecule type" value="Genomic_DNA"/>
</dbReference>
<keyword evidence="1" id="KW-0472">Membrane</keyword>
<dbReference type="OrthoDB" id="9804152at2"/>
<sequence>MWSSPLFWILVAVMVFWALGAYNRLVRLRAAAQAADSQWQEVLRRWVQMSQAWRAAAPVQAADLADGAALAVNERLEHASQVLEAALVAAQARGGERLPSHPEWDACRALLAAWTDMLANAGGTEGAEMAPWRAQAADLQAVTTIAARNAEEAMQAYQAAIGQFPASVLARVCGFGPR</sequence>
<dbReference type="Proteomes" id="UP000032566">
    <property type="component" value="Unassembled WGS sequence"/>
</dbReference>
<evidence type="ECO:0000256" key="1">
    <source>
        <dbReference type="SAM" id="Phobius"/>
    </source>
</evidence>
<accession>A0A0D7KA65</accession>
<dbReference type="STRING" id="80878.RP29_08555"/>
<keyword evidence="3" id="KW-1185">Reference proteome</keyword>
<protein>
    <recommendedName>
        <fullName evidence="4">LemA protein</fullName>
    </recommendedName>
</protein>
<keyword evidence="1" id="KW-0812">Transmembrane</keyword>
<dbReference type="PATRIC" id="fig|80878.5.peg.1235"/>
<dbReference type="Gene3D" id="1.20.1440.20">
    <property type="entry name" value="LemA-like domain"/>
    <property type="match status" value="1"/>
</dbReference>
<dbReference type="RefSeq" id="WP_044397350.1">
    <property type="nucleotide sequence ID" value="NZ_JXYQ01000023.1"/>
</dbReference>
<proteinExistence type="predicted"/>
<keyword evidence="1" id="KW-1133">Transmembrane helix</keyword>
<feature type="transmembrane region" description="Helical" evidence="1">
    <location>
        <begin position="6"/>
        <end position="25"/>
    </location>
</feature>
<comment type="caution">
    <text evidence="2">The sequence shown here is derived from an EMBL/GenBank/DDBJ whole genome shotgun (WGS) entry which is preliminary data.</text>
</comment>